<evidence type="ECO:0000256" key="2">
    <source>
        <dbReference type="ARBA" id="ARBA00004953"/>
    </source>
</evidence>
<evidence type="ECO:0000256" key="9">
    <source>
        <dbReference type="HAMAP-Rule" id="MF_00024"/>
    </source>
</evidence>
<organism evidence="10 11">
    <name type="scientific">Solibacillus faecavium</name>
    <dbReference type="NCBI Taxonomy" id="2762221"/>
    <lineage>
        <taxon>Bacteria</taxon>
        <taxon>Bacillati</taxon>
        <taxon>Bacillota</taxon>
        <taxon>Bacilli</taxon>
        <taxon>Bacillales</taxon>
        <taxon>Caryophanaceae</taxon>
        <taxon>Solibacillus</taxon>
    </lineage>
</organism>
<comment type="function">
    <text evidence="9">Converts cobyric acid to cobinamide by the addition of aminopropanol on the F carboxylic group.</text>
</comment>
<sequence>MYFIICVIAVLIDCIVGDPKKWTHPVIYIGNVISFFERKWNSGSDNRRRINGYLTVFLTVSITTGSVFFIVILALKVHLLIWLVVEIFLISLALAQKSLKEAAMLVYDSLEANDLSEARKYLSWIVGRETNQLDEPEIVRGVIETVSENTSDGVMAPLMYALCFGATGAWCYKAINTLDSMIGYKNERYADFGFAAAKLDDVANYLPSRISGWFLIIFTKCETAKPFKHRYKNWLKDAKKHPSPNSGYLEAATAVQLGIRLGGFNRYGGVESFRAYMGEPYETMQRIHIKKAIRHMYVCTWCVVITGGILYAIACTWG</sequence>
<evidence type="ECO:0000256" key="6">
    <source>
        <dbReference type="ARBA" id="ARBA00022692"/>
    </source>
</evidence>
<evidence type="ECO:0000256" key="4">
    <source>
        <dbReference type="ARBA" id="ARBA00022475"/>
    </source>
</evidence>
<feature type="transmembrane region" description="Helical" evidence="9">
    <location>
        <begin position="296"/>
        <end position="314"/>
    </location>
</feature>
<evidence type="ECO:0000256" key="3">
    <source>
        <dbReference type="ARBA" id="ARBA00006263"/>
    </source>
</evidence>
<accession>A0ABR8XWI3</accession>
<comment type="caution">
    <text evidence="10">The sequence shown here is derived from an EMBL/GenBank/DDBJ whole genome shotgun (WGS) entry which is preliminary data.</text>
</comment>
<dbReference type="Pfam" id="PF03186">
    <property type="entry name" value="CobD_Cbib"/>
    <property type="match status" value="1"/>
</dbReference>
<keyword evidence="5 9" id="KW-0169">Cobalamin biosynthesis</keyword>
<dbReference type="EMBL" id="JACSPZ010000002">
    <property type="protein sequence ID" value="MBD8036248.1"/>
    <property type="molecule type" value="Genomic_DNA"/>
</dbReference>
<keyword evidence="6 9" id="KW-0812">Transmembrane</keyword>
<comment type="similarity">
    <text evidence="3 9">Belongs to the CobD/CbiB family.</text>
</comment>
<name>A0ABR8XWI3_9BACL</name>
<keyword evidence="7 9" id="KW-1133">Transmembrane helix</keyword>
<keyword evidence="11" id="KW-1185">Reference proteome</keyword>
<dbReference type="RefSeq" id="WP_191699201.1">
    <property type="nucleotide sequence ID" value="NZ_JACSPZ010000002.1"/>
</dbReference>
<protein>
    <recommendedName>
        <fullName evidence="9">Cobalamin biosynthesis protein CobD</fullName>
    </recommendedName>
</protein>
<evidence type="ECO:0000256" key="1">
    <source>
        <dbReference type="ARBA" id="ARBA00004651"/>
    </source>
</evidence>
<comment type="subcellular location">
    <subcellularLocation>
        <location evidence="1 9">Cell membrane</location>
        <topology evidence="1 9">Multi-pass membrane protein</topology>
    </subcellularLocation>
</comment>
<dbReference type="PANTHER" id="PTHR34308">
    <property type="entry name" value="COBALAMIN BIOSYNTHESIS PROTEIN CBIB"/>
    <property type="match status" value="1"/>
</dbReference>
<dbReference type="PANTHER" id="PTHR34308:SF1">
    <property type="entry name" value="COBALAMIN BIOSYNTHESIS PROTEIN CBIB"/>
    <property type="match status" value="1"/>
</dbReference>
<evidence type="ECO:0000256" key="7">
    <source>
        <dbReference type="ARBA" id="ARBA00022989"/>
    </source>
</evidence>
<feature type="transmembrane region" description="Helical" evidence="9">
    <location>
        <begin position="52"/>
        <end position="73"/>
    </location>
</feature>
<dbReference type="HAMAP" id="MF_00024">
    <property type="entry name" value="CobD_CbiB"/>
    <property type="match status" value="1"/>
</dbReference>
<comment type="pathway">
    <text evidence="2 9">Cofactor biosynthesis; adenosylcobalamin biosynthesis.</text>
</comment>
<dbReference type="InterPro" id="IPR004485">
    <property type="entry name" value="Cobalamin_biosynth_CobD/CbiB"/>
</dbReference>
<reference evidence="10 11" key="1">
    <citation type="submission" date="2020-08" db="EMBL/GenBank/DDBJ databases">
        <title>A Genomic Blueprint of the Chicken Gut Microbiome.</title>
        <authorList>
            <person name="Gilroy R."/>
            <person name="Ravi A."/>
            <person name="Getino M."/>
            <person name="Pursley I."/>
            <person name="Horton D.L."/>
            <person name="Alikhan N.-F."/>
            <person name="Baker D."/>
            <person name="Gharbi K."/>
            <person name="Hall N."/>
            <person name="Watson M."/>
            <person name="Adriaenssens E.M."/>
            <person name="Foster-Nyarko E."/>
            <person name="Jarju S."/>
            <person name="Secka A."/>
            <person name="Antonio M."/>
            <person name="Oren A."/>
            <person name="Chaudhuri R."/>
            <person name="La Ragione R.M."/>
            <person name="Hildebrand F."/>
            <person name="Pallen M.J."/>
        </authorList>
    </citation>
    <scope>NUCLEOTIDE SEQUENCE [LARGE SCALE GENOMIC DNA]</scope>
    <source>
        <strain evidence="10 11">A46</strain>
    </source>
</reference>
<evidence type="ECO:0000313" key="10">
    <source>
        <dbReference type="EMBL" id="MBD8036248.1"/>
    </source>
</evidence>
<dbReference type="NCBIfam" id="TIGR00380">
    <property type="entry name" value="cobal_cbiB"/>
    <property type="match status" value="1"/>
</dbReference>
<feature type="transmembrane region" description="Helical" evidence="9">
    <location>
        <begin position="79"/>
        <end position="95"/>
    </location>
</feature>
<keyword evidence="8 9" id="KW-0472">Membrane</keyword>
<proteinExistence type="inferred from homology"/>
<gene>
    <name evidence="9 10" type="primary">cobD</name>
    <name evidence="10" type="ORF">H9635_05790</name>
</gene>
<comment type="caution">
    <text evidence="9">Lacks conserved residue(s) required for the propagation of feature annotation.</text>
</comment>
<dbReference type="Proteomes" id="UP000619101">
    <property type="component" value="Unassembled WGS sequence"/>
</dbReference>
<keyword evidence="4 9" id="KW-1003">Cell membrane</keyword>
<evidence type="ECO:0000256" key="5">
    <source>
        <dbReference type="ARBA" id="ARBA00022573"/>
    </source>
</evidence>
<evidence type="ECO:0000256" key="8">
    <source>
        <dbReference type="ARBA" id="ARBA00023136"/>
    </source>
</evidence>
<evidence type="ECO:0000313" key="11">
    <source>
        <dbReference type="Proteomes" id="UP000619101"/>
    </source>
</evidence>